<dbReference type="OrthoDB" id="14612at2759"/>
<feature type="non-terminal residue" evidence="2">
    <location>
        <position position="1"/>
    </location>
</feature>
<protein>
    <submittedName>
        <fullName evidence="2">4573_t:CDS:1</fullName>
    </submittedName>
</protein>
<evidence type="ECO:0000313" key="3">
    <source>
        <dbReference type="Proteomes" id="UP001153678"/>
    </source>
</evidence>
<dbReference type="Gene3D" id="3.90.226.10">
    <property type="entry name" value="2-enoyl-CoA Hydratase, Chain A, domain 1"/>
    <property type="match status" value="1"/>
</dbReference>
<dbReference type="PANTHER" id="PTHR45728">
    <property type="entry name" value="ACETYL-COA CARBOXYLASE, ISOFORM A"/>
    <property type="match status" value="1"/>
</dbReference>
<feature type="non-terminal residue" evidence="2">
    <location>
        <position position="177"/>
    </location>
</feature>
<dbReference type="Gene3D" id="2.40.460.10">
    <property type="entry name" value="Biotin dependent carboxylase carboxyltransferase"/>
    <property type="match status" value="1"/>
</dbReference>
<comment type="caution">
    <text evidence="2">The sequence shown here is derived from an EMBL/GenBank/DDBJ whole genome shotgun (WGS) entry which is preliminary data.</text>
</comment>
<reference evidence="2" key="1">
    <citation type="submission" date="2022-08" db="EMBL/GenBank/DDBJ databases">
        <authorList>
            <person name="Kallberg Y."/>
            <person name="Tangrot J."/>
            <person name="Rosling A."/>
        </authorList>
    </citation>
    <scope>NUCLEOTIDE SEQUENCE</scope>
    <source>
        <strain evidence="2">Wild A</strain>
    </source>
</reference>
<accession>A0A9W4X0D3</accession>
<feature type="domain" description="Acetyl-coenzyme A carboxylase carboxyl transferase subunit beta" evidence="1">
    <location>
        <begin position="75"/>
        <end position="124"/>
    </location>
</feature>
<dbReference type="AlphaFoldDB" id="A0A9W4X0D3"/>
<evidence type="ECO:0000313" key="2">
    <source>
        <dbReference type="EMBL" id="CAI2199517.1"/>
    </source>
</evidence>
<evidence type="ECO:0000259" key="1">
    <source>
        <dbReference type="Pfam" id="PF01039"/>
    </source>
</evidence>
<keyword evidence="3" id="KW-1185">Reference proteome</keyword>
<name>A0A9W4X0D3_9GLOM</name>
<dbReference type="PANTHER" id="PTHR45728:SF3">
    <property type="entry name" value="ACETYL-COA CARBOXYLASE"/>
    <property type="match status" value="1"/>
</dbReference>
<sequence>NKLSFNVSSLMMSPEWLQPRRYKAHLMGTTYAYDFLELFRQAIRIRWNRASHHSSIIIYKKWRELREQIHLIIGIPRVYLSANSGARIGLAEEVMNHFNVAWFDKENPSKGIKYLYLDSETYKQLHQNGRKYVIAEEIRKEIQKSPTLLDQKMGFVLRFQDYSLGYHREHMRTFHNN</sequence>
<dbReference type="GO" id="GO:0006633">
    <property type="term" value="P:fatty acid biosynthetic process"/>
    <property type="evidence" value="ECO:0007669"/>
    <property type="project" value="TreeGrafter"/>
</dbReference>
<dbReference type="InterPro" id="IPR029045">
    <property type="entry name" value="ClpP/crotonase-like_dom_sf"/>
</dbReference>
<dbReference type="InterPro" id="IPR049076">
    <property type="entry name" value="ACCA"/>
</dbReference>
<organism evidence="2 3">
    <name type="scientific">Funneliformis geosporum</name>
    <dbReference type="NCBI Taxonomy" id="1117311"/>
    <lineage>
        <taxon>Eukaryota</taxon>
        <taxon>Fungi</taxon>
        <taxon>Fungi incertae sedis</taxon>
        <taxon>Mucoromycota</taxon>
        <taxon>Glomeromycotina</taxon>
        <taxon>Glomeromycetes</taxon>
        <taxon>Glomerales</taxon>
        <taxon>Glomeraceae</taxon>
        <taxon>Funneliformis</taxon>
    </lineage>
</organism>
<dbReference type="EMBL" id="CAMKVN010021573">
    <property type="protein sequence ID" value="CAI2199517.1"/>
    <property type="molecule type" value="Genomic_DNA"/>
</dbReference>
<proteinExistence type="predicted"/>
<dbReference type="GO" id="GO:0003989">
    <property type="term" value="F:acetyl-CoA carboxylase activity"/>
    <property type="evidence" value="ECO:0007669"/>
    <property type="project" value="InterPro"/>
</dbReference>
<gene>
    <name evidence="2" type="ORF">FWILDA_LOCUS19113</name>
</gene>
<dbReference type="SUPFAM" id="SSF52096">
    <property type="entry name" value="ClpP/crotonase"/>
    <property type="match status" value="1"/>
</dbReference>
<dbReference type="InterPro" id="IPR034733">
    <property type="entry name" value="AcCoA_carboxyl_beta"/>
</dbReference>
<dbReference type="GO" id="GO:0005739">
    <property type="term" value="C:mitochondrion"/>
    <property type="evidence" value="ECO:0007669"/>
    <property type="project" value="TreeGrafter"/>
</dbReference>
<dbReference type="Pfam" id="PF01039">
    <property type="entry name" value="Carboxyl_trans"/>
    <property type="match status" value="1"/>
</dbReference>
<dbReference type="Proteomes" id="UP001153678">
    <property type="component" value="Unassembled WGS sequence"/>
</dbReference>